<reference evidence="2 3" key="1">
    <citation type="submission" date="2014-04" db="EMBL/GenBank/DDBJ databases">
        <authorList>
            <consortium name="DOE Joint Genome Institute"/>
            <person name="Kuo A."/>
            <person name="Kohler A."/>
            <person name="Jargeat P."/>
            <person name="Nagy L.G."/>
            <person name="Floudas D."/>
            <person name="Copeland A."/>
            <person name="Barry K.W."/>
            <person name="Cichocki N."/>
            <person name="Veneault-Fourrey C."/>
            <person name="LaButti K."/>
            <person name="Lindquist E.A."/>
            <person name="Lipzen A."/>
            <person name="Lundell T."/>
            <person name="Morin E."/>
            <person name="Murat C."/>
            <person name="Sun H."/>
            <person name="Tunlid A."/>
            <person name="Henrissat B."/>
            <person name="Grigoriev I.V."/>
            <person name="Hibbett D.S."/>
            <person name="Martin F."/>
            <person name="Nordberg H.P."/>
            <person name="Cantor M.N."/>
            <person name="Hua S.X."/>
        </authorList>
    </citation>
    <scope>NUCLEOTIDE SEQUENCE [LARGE SCALE GENOMIC DNA]</scope>
    <source>
        <strain evidence="2 3">Ve08.2h10</strain>
    </source>
</reference>
<evidence type="ECO:0000313" key="2">
    <source>
        <dbReference type="EMBL" id="KIK92144.1"/>
    </source>
</evidence>
<accession>A0A0D0DZ47</accession>
<evidence type="ECO:0000313" key="3">
    <source>
        <dbReference type="Proteomes" id="UP000054538"/>
    </source>
</evidence>
<feature type="compositionally biased region" description="Basic and acidic residues" evidence="1">
    <location>
        <begin position="11"/>
        <end position="20"/>
    </location>
</feature>
<dbReference type="AlphaFoldDB" id="A0A0D0DZ47"/>
<dbReference type="HOGENOM" id="CLU_2794694_0_0_1"/>
<name>A0A0D0DZ47_9AGAM</name>
<dbReference type="InParanoid" id="A0A0D0DZ47"/>
<feature type="region of interest" description="Disordered" evidence="1">
    <location>
        <begin position="1"/>
        <end position="20"/>
    </location>
</feature>
<reference evidence="3" key="2">
    <citation type="submission" date="2015-01" db="EMBL/GenBank/DDBJ databases">
        <title>Evolutionary Origins and Diversification of the Mycorrhizal Mutualists.</title>
        <authorList>
            <consortium name="DOE Joint Genome Institute"/>
            <consortium name="Mycorrhizal Genomics Consortium"/>
            <person name="Kohler A."/>
            <person name="Kuo A."/>
            <person name="Nagy L.G."/>
            <person name="Floudas D."/>
            <person name="Copeland A."/>
            <person name="Barry K.W."/>
            <person name="Cichocki N."/>
            <person name="Veneault-Fourrey C."/>
            <person name="LaButti K."/>
            <person name="Lindquist E.A."/>
            <person name="Lipzen A."/>
            <person name="Lundell T."/>
            <person name="Morin E."/>
            <person name="Murat C."/>
            <person name="Riley R."/>
            <person name="Ohm R."/>
            <person name="Sun H."/>
            <person name="Tunlid A."/>
            <person name="Henrissat B."/>
            <person name="Grigoriev I.V."/>
            <person name="Hibbett D.S."/>
            <person name="Martin F."/>
        </authorList>
    </citation>
    <scope>NUCLEOTIDE SEQUENCE [LARGE SCALE GENOMIC DNA]</scope>
    <source>
        <strain evidence="3">Ve08.2h10</strain>
    </source>
</reference>
<organism evidence="2 3">
    <name type="scientific">Paxillus rubicundulus Ve08.2h10</name>
    <dbReference type="NCBI Taxonomy" id="930991"/>
    <lineage>
        <taxon>Eukaryota</taxon>
        <taxon>Fungi</taxon>
        <taxon>Dikarya</taxon>
        <taxon>Basidiomycota</taxon>
        <taxon>Agaricomycotina</taxon>
        <taxon>Agaricomycetes</taxon>
        <taxon>Agaricomycetidae</taxon>
        <taxon>Boletales</taxon>
        <taxon>Paxilineae</taxon>
        <taxon>Paxillaceae</taxon>
        <taxon>Paxillus</taxon>
    </lineage>
</organism>
<keyword evidence="3" id="KW-1185">Reference proteome</keyword>
<gene>
    <name evidence="2" type="ORF">PAXRUDRAFT_590857</name>
</gene>
<dbReference type="Proteomes" id="UP000054538">
    <property type="component" value="Unassembled WGS sequence"/>
</dbReference>
<sequence length="68" mass="7972">MDRVSCPNFKVKPESPRRYGARDKHRNFALLRTWIRPVATDSTSTIRRTVIHVLHQCLQEKNSPRTAK</sequence>
<protein>
    <submittedName>
        <fullName evidence="2">Uncharacterized protein</fullName>
    </submittedName>
</protein>
<proteinExistence type="predicted"/>
<evidence type="ECO:0000256" key="1">
    <source>
        <dbReference type="SAM" id="MobiDB-lite"/>
    </source>
</evidence>
<dbReference type="EMBL" id="KN825309">
    <property type="protein sequence ID" value="KIK92144.1"/>
    <property type="molecule type" value="Genomic_DNA"/>
</dbReference>